<evidence type="ECO:0000313" key="1">
    <source>
        <dbReference type="EMBL" id="MEP0864847.1"/>
    </source>
</evidence>
<dbReference type="Pfam" id="PF08872">
    <property type="entry name" value="KGK"/>
    <property type="match status" value="1"/>
</dbReference>
<sequence length="257" mass="28617">MDNQFDSLSKGEVLSVDDSAQILIGHRTFRVGEFAEAIRTQLEYGLGGWTEEKDGWFSEQGISCEVLRFGSNGWQKGKVRFTLEFSPEDSDAPQQPATRASQPVQVQAPPPAAIEEDELVAAPTAFIYEEEVILVEGPFAEDELDLSGTPVFAEDELELAETPVFDENELDMTISPVFDENELDLSGTPVFDENELDMTISPVFDENELDLSGMTGMQDDELDFAELSQNNETEDNAADSLLDDVWQDMNQGNWQNQ</sequence>
<protein>
    <recommendedName>
        <fullName evidence="3">KGK domain protein</fullName>
    </recommendedName>
</protein>
<keyword evidence="2" id="KW-1185">Reference proteome</keyword>
<evidence type="ECO:0008006" key="3">
    <source>
        <dbReference type="Google" id="ProtNLM"/>
    </source>
</evidence>
<proteinExistence type="predicted"/>
<dbReference type="Proteomes" id="UP001442494">
    <property type="component" value="Unassembled WGS sequence"/>
</dbReference>
<dbReference type="EMBL" id="JAMPKK010000018">
    <property type="protein sequence ID" value="MEP0864847.1"/>
    <property type="molecule type" value="Genomic_DNA"/>
</dbReference>
<organism evidence="1 2">
    <name type="scientific">Funiculus sociatus GB2-A5</name>
    <dbReference type="NCBI Taxonomy" id="2933946"/>
    <lineage>
        <taxon>Bacteria</taxon>
        <taxon>Bacillati</taxon>
        <taxon>Cyanobacteriota</taxon>
        <taxon>Cyanophyceae</taxon>
        <taxon>Coleofasciculales</taxon>
        <taxon>Coleofasciculaceae</taxon>
        <taxon>Funiculus</taxon>
    </lineage>
</organism>
<name>A0ABV0JQB2_9CYAN</name>
<reference evidence="1 2" key="1">
    <citation type="submission" date="2022-04" db="EMBL/GenBank/DDBJ databases">
        <title>Positive selection, recombination, and allopatry shape intraspecific diversity of widespread and dominant cyanobacteria.</title>
        <authorList>
            <person name="Wei J."/>
            <person name="Shu W."/>
            <person name="Hu C."/>
        </authorList>
    </citation>
    <scope>NUCLEOTIDE SEQUENCE [LARGE SCALE GENOMIC DNA]</scope>
    <source>
        <strain evidence="1 2">GB2-A5</strain>
    </source>
</reference>
<evidence type="ECO:0000313" key="2">
    <source>
        <dbReference type="Proteomes" id="UP001442494"/>
    </source>
</evidence>
<dbReference type="InterPro" id="IPR014971">
    <property type="entry name" value="KGK"/>
</dbReference>
<gene>
    <name evidence="1" type="ORF">NDI37_10235</name>
</gene>
<comment type="caution">
    <text evidence="1">The sequence shown here is derived from an EMBL/GenBank/DDBJ whole genome shotgun (WGS) entry which is preliminary data.</text>
</comment>
<accession>A0ABV0JQB2</accession>
<dbReference type="RefSeq" id="WP_190425521.1">
    <property type="nucleotide sequence ID" value="NZ_JAMPKK010000018.1"/>
</dbReference>